<dbReference type="PROSITE" id="PS00136">
    <property type="entry name" value="SUBTILASE_ASP"/>
    <property type="match status" value="1"/>
</dbReference>
<dbReference type="PROSITE" id="PS00138">
    <property type="entry name" value="SUBTILASE_SER"/>
    <property type="match status" value="1"/>
</dbReference>
<dbReference type="InterPro" id="IPR054399">
    <property type="entry name" value="Fervidolysin-like_N_prodom"/>
</dbReference>
<dbReference type="SUPFAM" id="SSF52743">
    <property type="entry name" value="Subtilisin-like"/>
    <property type="match status" value="1"/>
</dbReference>
<evidence type="ECO:0000256" key="3">
    <source>
        <dbReference type="ARBA" id="ARBA00022525"/>
    </source>
</evidence>
<evidence type="ECO:0000313" key="13">
    <source>
        <dbReference type="Proteomes" id="UP000178684"/>
    </source>
</evidence>
<comment type="similarity">
    <text evidence="2 7 8">Belongs to the peptidase S8 family.</text>
</comment>
<dbReference type="InterPro" id="IPR023828">
    <property type="entry name" value="Peptidase_S8_Ser-AS"/>
</dbReference>
<name>A0A1F5X642_9BACT</name>
<comment type="caution">
    <text evidence="12">The sequence shown here is derived from an EMBL/GenBank/DDBJ whole genome shotgun (WGS) entry which is preliminary data.</text>
</comment>
<dbReference type="Proteomes" id="UP000178684">
    <property type="component" value="Unassembled WGS sequence"/>
</dbReference>
<dbReference type="CDD" id="cd07484">
    <property type="entry name" value="Peptidases_S8_Thermitase_like"/>
    <property type="match status" value="1"/>
</dbReference>
<feature type="active site" description="Charge relay system" evidence="7">
    <location>
        <position position="367"/>
    </location>
</feature>
<evidence type="ECO:0000256" key="9">
    <source>
        <dbReference type="SAM" id="MobiDB-lite"/>
    </source>
</evidence>
<sequence length="600" mass="64603">MNKKFFAPILALGIMLPQGSLLIDQDVFRQDLEGKIRNRAEMNIERVHVATRLDDEIVVKMKDSGKFTRIKLSGRKFEDVLSELRSQADVEYAEPNYIVEAYAVPNDPYLNYQWHLDNAAYGGIKAKAAWDVTQGAGVTVAVIDTGIAYENYTDPATGKVFQKAPDFSGTCFVQGYDFVSNDTHPNDENSHGTHVAGTIAQSTNNSLGTAGVAYESCLMPIRVLDKNGSGTYADVAEGIRYAADNGAKVINLSLGGSVGATYLEEALAYAYSKGVTIVAASGNDGAGTVGYPAAYDNYVIAVGATRYNETRSSYSNYGSSLDLVAPGGDTAVDQNGDGYVDGVLQNTFNPNTKNVLDFGYWFLQGTSMASPHVAGVAALVISKGNATTSADVRQALQSTADDLGASGRDNTYGYGIVDAAEAVLWVAAPTPPPAPTPVPTPTPTPPPPPPPPAEILLFSDSFEVSEWNGLWTEDSQNDWFRSRQRKTDGRWSAEVDGAANDAALTSKVIDLQGKTNARITFFWFMESGLDAGEYVAFDVSVNGGAWSEKARIRGNVDPENSWRNVSFETTATSNVRLRFRGFMSDSSEDANLDNVRVVAW</sequence>
<evidence type="ECO:0000256" key="2">
    <source>
        <dbReference type="ARBA" id="ARBA00011073"/>
    </source>
</evidence>
<reference evidence="12 13" key="1">
    <citation type="journal article" date="2016" name="Nat. Commun.">
        <title>Thousands of microbial genomes shed light on interconnected biogeochemical processes in an aquifer system.</title>
        <authorList>
            <person name="Anantharaman K."/>
            <person name="Brown C.T."/>
            <person name="Hug L.A."/>
            <person name="Sharon I."/>
            <person name="Castelle C.J."/>
            <person name="Probst A.J."/>
            <person name="Thomas B.C."/>
            <person name="Singh A."/>
            <person name="Wilkins M.J."/>
            <person name="Karaoz U."/>
            <person name="Brodie E.L."/>
            <person name="Williams K.H."/>
            <person name="Hubbard S.S."/>
            <person name="Banfield J.F."/>
        </authorList>
    </citation>
    <scope>NUCLEOTIDE SEQUENCE [LARGE SCALE GENOMIC DNA]</scope>
</reference>
<dbReference type="Pfam" id="PF00082">
    <property type="entry name" value="Peptidase_S8"/>
    <property type="match status" value="1"/>
</dbReference>
<dbReference type="InterPro" id="IPR013320">
    <property type="entry name" value="ConA-like_dom_sf"/>
</dbReference>
<dbReference type="InterPro" id="IPR023827">
    <property type="entry name" value="Peptidase_S8_Asp-AS"/>
</dbReference>
<dbReference type="PRINTS" id="PR00723">
    <property type="entry name" value="SUBTILISIN"/>
</dbReference>
<evidence type="ECO:0000256" key="6">
    <source>
        <dbReference type="ARBA" id="ARBA00022825"/>
    </source>
</evidence>
<dbReference type="InterPro" id="IPR036852">
    <property type="entry name" value="Peptidase_S8/S53_dom_sf"/>
</dbReference>
<feature type="domain" description="Peptidase S8/S53" evidence="10">
    <location>
        <begin position="135"/>
        <end position="415"/>
    </location>
</feature>
<keyword evidence="6 7" id="KW-0720">Serine protease</keyword>
<dbReference type="PROSITE" id="PS51892">
    <property type="entry name" value="SUBTILASE"/>
    <property type="match status" value="1"/>
</dbReference>
<dbReference type="Gene3D" id="3.40.50.200">
    <property type="entry name" value="Peptidase S8/S53 domain"/>
    <property type="match status" value="1"/>
</dbReference>
<dbReference type="InterPro" id="IPR034084">
    <property type="entry name" value="Thermitase-like_dom"/>
</dbReference>
<feature type="active site" description="Charge relay system" evidence="7">
    <location>
        <position position="191"/>
    </location>
</feature>
<dbReference type="PANTHER" id="PTHR43806:SF11">
    <property type="entry name" value="CEREVISIN-RELATED"/>
    <property type="match status" value="1"/>
</dbReference>
<dbReference type="AlphaFoldDB" id="A0A1F5X642"/>
<dbReference type="Pfam" id="PF22148">
    <property type="entry name" value="Fervidolysin_NPro-like"/>
    <property type="match status" value="1"/>
</dbReference>
<comment type="subcellular location">
    <subcellularLocation>
        <location evidence="1">Secreted</location>
    </subcellularLocation>
</comment>
<dbReference type="EMBL" id="MFIE01000003">
    <property type="protein sequence ID" value="OGF83320.1"/>
    <property type="molecule type" value="Genomic_DNA"/>
</dbReference>
<feature type="active site" description="Charge relay system" evidence="7">
    <location>
        <position position="144"/>
    </location>
</feature>
<accession>A0A1F5X642</accession>
<feature type="region of interest" description="Disordered" evidence="9">
    <location>
        <begin position="433"/>
        <end position="452"/>
    </location>
</feature>
<dbReference type="InterPro" id="IPR015500">
    <property type="entry name" value="Peptidase_S8_subtilisin-rel"/>
</dbReference>
<keyword evidence="3" id="KW-0964">Secreted</keyword>
<dbReference type="InterPro" id="IPR000209">
    <property type="entry name" value="Peptidase_S8/S53_dom"/>
</dbReference>
<dbReference type="GO" id="GO:0005576">
    <property type="term" value="C:extracellular region"/>
    <property type="evidence" value="ECO:0007669"/>
    <property type="project" value="UniProtKB-SubCell"/>
</dbReference>
<evidence type="ECO:0000256" key="4">
    <source>
        <dbReference type="ARBA" id="ARBA00022670"/>
    </source>
</evidence>
<dbReference type="Gene3D" id="2.60.120.260">
    <property type="entry name" value="Galactose-binding domain-like"/>
    <property type="match status" value="1"/>
</dbReference>
<protein>
    <submittedName>
        <fullName evidence="12">Uncharacterized protein</fullName>
    </submittedName>
</protein>
<evidence type="ECO:0000259" key="11">
    <source>
        <dbReference type="Pfam" id="PF22148"/>
    </source>
</evidence>
<dbReference type="GO" id="GO:0004252">
    <property type="term" value="F:serine-type endopeptidase activity"/>
    <property type="evidence" value="ECO:0007669"/>
    <property type="project" value="UniProtKB-UniRule"/>
</dbReference>
<evidence type="ECO:0000259" key="10">
    <source>
        <dbReference type="Pfam" id="PF00082"/>
    </source>
</evidence>
<keyword evidence="4 7" id="KW-0645">Protease</keyword>
<dbReference type="PANTHER" id="PTHR43806">
    <property type="entry name" value="PEPTIDASE S8"/>
    <property type="match status" value="1"/>
</dbReference>
<evidence type="ECO:0000313" key="12">
    <source>
        <dbReference type="EMBL" id="OGF83320.1"/>
    </source>
</evidence>
<evidence type="ECO:0000256" key="8">
    <source>
        <dbReference type="RuleBase" id="RU003355"/>
    </source>
</evidence>
<feature type="domain" description="Fervidolysin-like N-terminal prodomain" evidence="11">
    <location>
        <begin position="50"/>
        <end position="96"/>
    </location>
</feature>
<dbReference type="SUPFAM" id="SSF49899">
    <property type="entry name" value="Concanavalin A-like lectins/glucanases"/>
    <property type="match status" value="1"/>
</dbReference>
<gene>
    <name evidence="12" type="ORF">A3B18_01595</name>
</gene>
<evidence type="ECO:0000256" key="7">
    <source>
        <dbReference type="PROSITE-ProRule" id="PRU01240"/>
    </source>
</evidence>
<evidence type="ECO:0000256" key="1">
    <source>
        <dbReference type="ARBA" id="ARBA00004613"/>
    </source>
</evidence>
<keyword evidence="5 7" id="KW-0378">Hydrolase</keyword>
<evidence type="ECO:0000256" key="5">
    <source>
        <dbReference type="ARBA" id="ARBA00022801"/>
    </source>
</evidence>
<organism evidence="12 13">
    <name type="scientific">Candidatus Giovannonibacteria bacterium RIFCSPLOWO2_01_FULL_46_13</name>
    <dbReference type="NCBI Taxonomy" id="1798352"/>
    <lineage>
        <taxon>Bacteria</taxon>
        <taxon>Candidatus Giovannoniibacteriota</taxon>
    </lineage>
</organism>
<dbReference type="GO" id="GO:0006508">
    <property type="term" value="P:proteolysis"/>
    <property type="evidence" value="ECO:0007669"/>
    <property type="project" value="UniProtKB-KW"/>
</dbReference>
<proteinExistence type="inferred from homology"/>
<dbReference type="InterPro" id="IPR050131">
    <property type="entry name" value="Peptidase_S8_subtilisin-like"/>
</dbReference>